<dbReference type="SUPFAM" id="SSF54001">
    <property type="entry name" value="Cysteine proteinases"/>
    <property type="match status" value="1"/>
</dbReference>
<feature type="domain" description="NlpC/P60" evidence="8">
    <location>
        <begin position="427"/>
        <end position="550"/>
    </location>
</feature>
<feature type="repeat" description="Cell wall-binding" evidence="6">
    <location>
        <begin position="216"/>
        <end position="235"/>
    </location>
</feature>
<dbReference type="InterPro" id="IPR038765">
    <property type="entry name" value="Papain-like_cys_pep_sf"/>
</dbReference>
<dbReference type="PROSITE" id="PS51935">
    <property type="entry name" value="NLPC_P60"/>
    <property type="match status" value="1"/>
</dbReference>
<dbReference type="GO" id="GO:0008234">
    <property type="term" value="F:cysteine-type peptidase activity"/>
    <property type="evidence" value="ECO:0007669"/>
    <property type="project" value="UniProtKB-KW"/>
</dbReference>
<dbReference type="GO" id="GO:0006508">
    <property type="term" value="P:proteolysis"/>
    <property type="evidence" value="ECO:0007669"/>
    <property type="project" value="UniProtKB-KW"/>
</dbReference>
<keyword evidence="2" id="KW-0645">Protease</keyword>
<comment type="similarity">
    <text evidence="1">Belongs to the peptidase C40 family.</text>
</comment>
<dbReference type="Pfam" id="PF01473">
    <property type="entry name" value="Choline_bind_1"/>
    <property type="match status" value="2"/>
</dbReference>
<feature type="signal peptide" evidence="7">
    <location>
        <begin position="1"/>
        <end position="27"/>
    </location>
</feature>
<dbReference type="Pfam" id="PF19085">
    <property type="entry name" value="Choline_bind_2"/>
    <property type="match status" value="1"/>
</dbReference>
<dbReference type="InterPro" id="IPR000064">
    <property type="entry name" value="NLP_P60_dom"/>
</dbReference>
<dbReference type="Proteomes" id="UP000886886">
    <property type="component" value="Unassembled WGS sequence"/>
</dbReference>
<protein>
    <submittedName>
        <fullName evidence="9">C40 family peptidase</fullName>
    </submittedName>
</protein>
<comment type="caution">
    <text evidence="9">The sequence shown here is derived from an EMBL/GenBank/DDBJ whole genome shotgun (WGS) entry which is preliminary data.</text>
</comment>
<accession>A0A9D0ZTV2</accession>
<reference evidence="9" key="1">
    <citation type="submission" date="2020-10" db="EMBL/GenBank/DDBJ databases">
        <authorList>
            <person name="Gilroy R."/>
        </authorList>
    </citation>
    <scope>NUCLEOTIDE SEQUENCE</scope>
    <source>
        <strain evidence="9">ChiSjej3B21-11622</strain>
    </source>
</reference>
<keyword evidence="3" id="KW-0677">Repeat</keyword>
<reference evidence="9" key="2">
    <citation type="journal article" date="2021" name="PeerJ">
        <title>Extensive microbial diversity within the chicken gut microbiome revealed by metagenomics and culture.</title>
        <authorList>
            <person name="Gilroy R."/>
            <person name="Ravi A."/>
            <person name="Getino M."/>
            <person name="Pursley I."/>
            <person name="Horton D.L."/>
            <person name="Alikhan N.F."/>
            <person name="Baker D."/>
            <person name="Gharbi K."/>
            <person name="Hall N."/>
            <person name="Watson M."/>
            <person name="Adriaenssens E.M."/>
            <person name="Foster-Nyarko E."/>
            <person name="Jarju S."/>
            <person name="Secka A."/>
            <person name="Antonio M."/>
            <person name="Oren A."/>
            <person name="Chaudhuri R.R."/>
            <person name="La Ragione R."/>
            <person name="Hildebrand F."/>
            <person name="Pallen M.J."/>
        </authorList>
    </citation>
    <scope>NUCLEOTIDE SEQUENCE</scope>
    <source>
        <strain evidence="9">ChiSjej3B21-11622</strain>
    </source>
</reference>
<evidence type="ECO:0000256" key="5">
    <source>
        <dbReference type="ARBA" id="ARBA00022807"/>
    </source>
</evidence>
<dbReference type="EMBL" id="DVFT01000028">
    <property type="protein sequence ID" value="HIQ95320.1"/>
    <property type="molecule type" value="Genomic_DNA"/>
</dbReference>
<evidence type="ECO:0000259" key="8">
    <source>
        <dbReference type="PROSITE" id="PS51935"/>
    </source>
</evidence>
<evidence type="ECO:0000256" key="6">
    <source>
        <dbReference type="PROSITE-ProRule" id="PRU00591"/>
    </source>
</evidence>
<dbReference type="Pfam" id="PF00877">
    <property type="entry name" value="NLPC_P60"/>
    <property type="match status" value="1"/>
</dbReference>
<dbReference type="InterPro" id="IPR051202">
    <property type="entry name" value="Peptidase_C40"/>
</dbReference>
<dbReference type="Gene3D" id="3.90.1720.10">
    <property type="entry name" value="endopeptidase domain like (from Nostoc punctiforme)"/>
    <property type="match status" value="1"/>
</dbReference>
<proteinExistence type="inferred from homology"/>
<dbReference type="AlphaFoldDB" id="A0A9D0ZTV2"/>
<sequence length="550" mass="63069">MKKKCFQKLLCCCLAAFVFLGCMDVCGREMSKVQAAKTGWVARKGKQYYYKKDGTKAKGLVKINGKRYFFDQKTGEQRKGFITWRKKTYYFCRKGYAVTGLRKIGRYRYYFNGKGVMYRNSWVKNRYYAGKNGRLYTGFRKISGRTYYFDKTTGQKVTGWKKIGNKTYYFNYKGILYHNRWVKDTYYVDDDGARVKGWLNLGGETYYLNPRTGKNAVGWTKIKGEQYYFNQKGVMQRKRWVNGRYLGMDGKMAKNTYVGRYYVGEDGKKTGKTRKTGFFTENGKTWYLDANYEEVTGWIELEDGRSFHFDEETGVMDTDQWVDGFYLGEDGAKVEDGFFTVDGDTYLFDEDGYRRTGLVIVSMKTYYLDDKGILQTGFRVLDGVTHYFDPEDGGAMAVSKGLLIKGSYYLFDADGYIYARAPESSEEAKGVQIVMYAQQFIGNPYAEGGTSLTEGADASGFTQSVMAKFGIQLPRSAKEQGNPGNEGQKVSVEDLKPGDLIYYENPKPHVGIYMGSQRVLHASDSRDYPVGGIKVSAYNFRKITSCIRYW</sequence>
<dbReference type="PROSITE" id="PS51170">
    <property type="entry name" value="CW"/>
    <property type="match status" value="2"/>
</dbReference>
<dbReference type="SUPFAM" id="SSF69360">
    <property type="entry name" value="Cell wall binding repeat"/>
    <property type="match status" value="2"/>
</dbReference>
<evidence type="ECO:0000256" key="4">
    <source>
        <dbReference type="ARBA" id="ARBA00022801"/>
    </source>
</evidence>
<organism evidence="9 10">
    <name type="scientific">Candidatus Limivivens merdigallinarum</name>
    <dbReference type="NCBI Taxonomy" id="2840859"/>
    <lineage>
        <taxon>Bacteria</taxon>
        <taxon>Bacillati</taxon>
        <taxon>Bacillota</taxon>
        <taxon>Clostridia</taxon>
        <taxon>Lachnospirales</taxon>
        <taxon>Lachnospiraceae</taxon>
        <taxon>Lachnospiraceae incertae sedis</taxon>
        <taxon>Candidatus Limivivens</taxon>
    </lineage>
</organism>
<keyword evidence="7" id="KW-0732">Signal</keyword>
<dbReference type="PROSITE" id="PS51257">
    <property type="entry name" value="PROKAR_LIPOPROTEIN"/>
    <property type="match status" value="1"/>
</dbReference>
<evidence type="ECO:0000256" key="7">
    <source>
        <dbReference type="SAM" id="SignalP"/>
    </source>
</evidence>
<keyword evidence="5" id="KW-0788">Thiol protease</keyword>
<dbReference type="PANTHER" id="PTHR47053">
    <property type="entry name" value="MUREIN DD-ENDOPEPTIDASE MEPH-RELATED"/>
    <property type="match status" value="1"/>
</dbReference>
<evidence type="ECO:0000256" key="3">
    <source>
        <dbReference type="ARBA" id="ARBA00022737"/>
    </source>
</evidence>
<feature type="repeat" description="Cell wall-binding" evidence="6">
    <location>
        <begin position="157"/>
        <end position="176"/>
    </location>
</feature>
<evidence type="ECO:0000313" key="10">
    <source>
        <dbReference type="Proteomes" id="UP000886886"/>
    </source>
</evidence>
<name>A0A9D0ZTV2_9FIRM</name>
<feature type="chain" id="PRO_5039544499" evidence="7">
    <location>
        <begin position="28"/>
        <end position="550"/>
    </location>
</feature>
<dbReference type="Pfam" id="PF19127">
    <property type="entry name" value="Choline_bind_3"/>
    <property type="match status" value="2"/>
</dbReference>
<dbReference type="PANTHER" id="PTHR47053:SF1">
    <property type="entry name" value="MUREIN DD-ENDOPEPTIDASE MEPH-RELATED"/>
    <property type="match status" value="1"/>
</dbReference>
<dbReference type="InterPro" id="IPR018337">
    <property type="entry name" value="Cell_wall/Cho-bd_repeat"/>
</dbReference>
<gene>
    <name evidence="9" type="ORF">IAB26_02035</name>
</gene>
<dbReference type="Gene3D" id="2.10.270.10">
    <property type="entry name" value="Cholin Binding"/>
    <property type="match status" value="6"/>
</dbReference>
<keyword evidence="4" id="KW-0378">Hydrolase</keyword>
<evidence type="ECO:0000313" key="9">
    <source>
        <dbReference type="EMBL" id="HIQ95320.1"/>
    </source>
</evidence>
<evidence type="ECO:0000256" key="1">
    <source>
        <dbReference type="ARBA" id="ARBA00007074"/>
    </source>
</evidence>
<evidence type="ECO:0000256" key="2">
    <source>
        <dbReference type="ARBA" id="ARBA00022670"/>
    </source>
</evidence>